<dbReference type="AlphaFoldDB" id="A0A4D9CZK6"/>
<evidence type="ECO:0000313" key="3">
    <source>
        <dbReference type="EMBL" id="TFJ84610.1"/>
    </source>
</evidence>
<feature type="signal peptide" evidence="1">
    <location>
        <begin position="1"/>
        <end position="21"/>
    </location>
</feature>
<evidence type="ECO:0000259" key="2">
    <source>
        <dbReference type="Pfam" id="PF00248"/>
    </source>
</evidence>
<dbReference type="Gene3D" id="3.20.20.100">
    <property type="entry name" value="NADP-dependent oxidoreductase domain"/>
    <property type="match status" value="1"/>
</dbReference>
<evidence type="ECO:0000313" key="4">
    <source>
        <dbReference type="Proteomes" id="UP000355283"/>
    </source>
</evidence>
<dbReference type="GO" id="GO:0016491">
    <property type="term" value="F:oxidoreductase activity"/>
    <property type="evidence" value="ECO:0007669"/>
    <property type="project" value="InterPro"/>
</dbReference>
<keyword evidence="1" id="KW-0732">Signal</keyword>
<organism evidence="3 4">
    <name type="scientific">Nannochloropsis salina CCMP1776</name>
    <dbReference type="NCBI Taxonomy" id="1027361"/>
    <lineage>
        <taxon>Eukaryota</taxon>
        <taxon>Sar</taxon>
        <taxon>Stramenopiles</taxon>
        <taxon>Ochrophyta</taxon>
        <taxon>Eustigmatophyceae</taxon>
        <taxon>Eustigmatales</taxon>
        <taxon>Monodopsidaceae</taxon>
        <taxon>Microchloropsis</taxon>
        <taxon>Microchloropsis salina</taxon>
    </lineage>
</organism>
<dbReference type="PRINTS" id="PR00069">
    <property type="entry name" value="ALDKETRDTASE"/>
</dbReference>
<dbReference type="InterPro" id="IPR036812">
    <property type="entry name" value="NAD(P)_OxRdtase_dom_sf"/>
</dbReference>
<feature type="chain" id="PRO_5020039534" description="NADP-dependent oxidoreductase domain-containing protein" evidence="1">
    <location>
        <begin position="22"/>
        <end position="422"/>
    </location>
</feature>
<sequence length="422" mass="46600">MMRFSAVTLTLAVASSPTCLAWVPFSGSLKRASASPSARMLMTAGQPSRLSRRSLMETSLGTAAAGIIASSLHTPTPRASASLTASSELPEDAYTLLGGDMKSCKILNGMWQLSGGHGYRPQVGPAVSDMRKHFEAGFNTFDTADIYGGAEDVVGSYKREYGTKENQGLFYTKWVPRPERVSRAAVKEAIGRSLQRMDTTRLDLLQFHWWEYGYPYYMDALQYLQEIQQDGGIRHVALTNFDTKRMSEIYDAGVPLVSNQVQYSLLDQRPNVLMAPAAKARGMSLLAYGTLLGGFFSGQWKGKPDPKGFETVSQQKYYNMIRTWGDWALFQELLQAMDGVAEKHQVSIPNVAVRWVLEQPAVGGAIVGCRFGLKGKAHTEDNRAVFAFALDKEDREALQAVTERGRDLMKVIGDCGAEYRRA</sequence>
<dbReference type="PANTHER" id="PTHR43147">
    <property type="entry name" value="PROTEIN TAS"/>
    <property type="match status" value="1"/>
</dbReference>
<dbReference type="Pfam" id="PF00248">
    <property type="entry name" value="Aldo_ket_red"/>
    <property type="match status" value="1"/>
</dbReference>
<reference evidence="3 4" key="1">
    <citation type="submission" date="2019-01" db="EMBL/GenBank/DDBJ databases">
        <title>Nuclear Genome Assembly of the Microalgal Biofuel strain Nannochloropsis salina CCMP1776.</title>
        <authorList>
            <person name="Hovde B."/>
        </authorList>
    </citation>
    <scope>NUCLEOTIDE SEQUENCE [LARGE SCALE GENOMIC DNA]</scope>
    <source>
        <strain evidence="3 4">CCMP1776</strain>
    </source>
</reference>
<protein>
    <recommendedName>
        <fullName evidence="2">NADP-dependent oxidoreductase domain-containing protein</fullName>
    </recommendedName>
</protein>
<dbReference type="PROSITE" id="PS51318">
    <property type="entry name" value="TAT"/>
    <property type="match status" value="1"/>
</dbReference>
<evidence type="ECO:0000256" key="1">
    <source>
        <dbReference type="SAM" id="SignalP"/>
    </source>
</evidence>
<dbReference type="InterPro" id="IPR020471">
    <property type="entry name" value="AKR"/>
</dbReference>
<gene>
    <name evidence="3" type="ORF">NSK_004075</name>
</gene>
<comment type="caution">
    <text evidence="3">The sequence shown here is derived from an EMBL/GenBank/DDBJ whole genome shotgun (WGS) entry which is preliminary data.</text>
</comment>
<keyword evidence="4" id="KW-1185">Reference proteome</keyword>
<name>A0A4D9CZK6_9STRA</name>
<dbReference type="EMBL" id="SDOX01000018">
    <property type="protein sequence ID" value="TFJ84610.1"/>
    <property type="molecule type" value="Genomic_DNA"/>
</dbReference>
<dbReference type="SUPFAM" id="SSF51430">
    <property type="entry name" value="NAD(P)-linked oxidoreductase"/>
    <property type="match status" value="1"/>
</dbReference>
<dbReference type="InterPro" id="IPR006311">
    <property type="entry name" value="TAT_signal"/>
</dbReference>
<dbReference type="OrthoDB" id="48988at2759"/>
<dbReference type="PANTHER" id="PTHR43147:SF2">
    <property type="entry name" value="NADP-DEPENDENT OXIDOREDUCTASE DOMAIN-CONTAINING PROTEIN"/>
    <property type="match status" value="1"/>
</dbReference>
<proteinExistence type="predicted"/>
<dbReference type="Proteomes" id="UP000355283">
    <property type="component" value="Unassembled WGS sequence"/>
</dbReference>
<dbReference type="InterPro" id="IPR023210">
    <property type="entry name" value="NADP_OxRdtase_dom"/>
</dbReference>
<dbReference type="CDD" id="cd19101">
    <property type="entry name" value="AKR_unchar"/>
    <property type="match status" value="1"/>
</dbReference>
<accession>A0A4D9CZK6</accession>
<feature type="domain" description="NADP-dependent oxidoreductase" evidence="2">
    <location>
        <begin position="105"/>
        <end position="401"/>
    </location>
</feature>